<dbReference type="InterPro" id="IPR041426">
    <property type="entry name" value="Mos1_HTH"/>
</dbReference>
<evidence type="ECO:0000259" key="1">
    <source>
        <dbReference type="Pfam" id="PF17906"/>
    </source>
</evidence>
<name>A0A8K0FYS3_IGNLU</name>
<feature type="domain" description="Mos1 transposase HTH" evidence="1">
    <location>
        <begin position="4"/>
        <end position="26"/>
    </location>
</feature>
<accession>A0A8K0FYS3</accession>
<reference evidence="2" key="1">
    <citation type="submission" date="2019-08" db="EMBL/GenBank/DDBJ databases">
        <title>The genome of the North American firefly Photinus pyralis.</title>
        <authorList>
            <consortium name="Photinus pyralis genome working group"/>
            <person name="Fallon T.R."/>
            <person name="Sander Lower S.E."/>
            <person name="Weng J.-K."/>
        </authorList>
    </citation>
    <scope>NUCLEOTIDE SEQUENCE</scope>
    <source>
        <strain evidence="2">TRF0915ILg1</strain>
        <tissue evidence="2">Whole body</tissue>
    </source>
</reference>
<dbReference type="EMBL" id="VTPC01091067">
    <property type="protein sequence ID" value="KAF2879841.1"/>
    <property type="molecule type" value="Genomic_DNA"/>
</dbReference>
<comment type="caution">
    <text evidence="2">The sequence shown here is derived from an EMBL/GenBank/DDBJ whole genome shotgun (WGS) entry which is preliminary data.</text>
</comment>
<sequence length="86" mass="10117">MMKQVYGDDCLSRTQVNEWFKRFQEGREDILDHEHPGPLKTVATENCLQSKRYEPLQKLAAIVESQFYPLLRIISTNEPKKLHNLT</sequence>
<organism evidence="2 3">
    <name type="scientific">Ignelater luminosus</name>
    <name type="common">Cucubano</name>
    <name type="synonym">Pyrophorus luminosus</name>
    <dbReference type="NCBI Taxonomy" id="2038154"/>
    <lineage>
        <taxon>Eukaryota</taxon>
        <taxon>Metazoa</taxon>
        <taxon>Ecdysozoa</taxon>
        <taxon>Arthropoda</taxon>
        <taxon>Hexapoda</taxon>
        <taxon>Insecta</taxon>
        <taxon>Pterygota</taxon>
        <taxon>Neoptera</taxon>
        <taxon>Endopterygota</taxon>
        <taxon>Coleoptera</taxon>
        <taxon>Polyphaga</taxon>
        <taxon>Elateriformia</taxon>
        <taxon>Elateroidea</taxon>
        <taxon>Elateridae</taxon>
        <taxon>Agrypninae</taxon>
        <taxon>Pyrophorini</taxon>
        <taxon>Ignelater</taxon>
    </lineage>
</organism>
<evidence type="ECO:0000313" key="3">
    <source>
        <dbReference type="Proteomes" id="UP000801492"/>
    </source>
</evidence>
<protein>
    <recommendedName>
        <fullName evidence="1">Mos1 transposase HTH domain-containing protein</fullName>
    </recommendedName>
</protein>
<dbReference type="AlphaFoldDB" id="A0A8K0FYS3"/>
<proteinExistence type="predicted"/>
<dbReference type="OrthoDB" id="8189655at2759"/>
<dbReference type="Gene3D" id="1.10.10.1450">
    <property type="match status" value="1"/>
</dbReference>
<keyword evidence="3" id="KW-1185">Reference proteome</keyword>
<dbReference type="Pfam" id="PF17906">
    <property type="entry name" value="HTH_48"/>
    <property type="match status" value="1"/>
</dbReference>
<dbReference type="Proteomes" id="UP000801492">
    <property type="component" value="Unassembled WGS sequence"/>
</dbReference>
<gene>
    <name evidence="2" type="ORF">ILUMI_26325</name>
</gene>
<evidence type="ECO:0000313" key="2">
    <source>
        <dbReference type="EMBL" id="KAF2879841.1"/>
    </source>
</evidence>